<feature type="compositionally biased region" description="Polar residues" evidence="2">
    <location>
        <begin position="48"/>
        <end position="65"/>
    </location>
</feature>
<reference evidence="4" key="1">
    <citation type="submission" date="2020-03" db="EMBL/GenBank/DDBJ databases">
        <title>FDA dAtabase for Regulatory Grade micrObial Sequences (FDA-ARGOS): Supporting development and validation of Infectious Disease Dx tests.</title>
        <authorList>
            <person name="Campos J."/>
            <person name="Goldberg B."/>
            <person name="Tallon L."/>
            <person name="Sadzewicz L."/>
            <person name="Vavikolanu K."/>
            <person name="Mehta A."/>
            <person name="Aluvathingal J."/>
            <person name="Nadendla S."/>
            <person name="Nandy P."/>
            <person name="Geyer C."/>
            <person name="Yan Y."/>
            <person name="Sichtig H."/>
        </authorList>
    </citation>
    <scope>NUCLEOTIDE SEQUENCE [LARGE SCALE GENOMIC DNA]</scope>
    <source>
        <strain evidence="4">FDAARGOS_652</strain>
    </source>
</reference>
<proteinExistence type="predicted"/>
<feature type="compositionally biased region" description="Low complexity" evidence="2">
    <location>
        <begin position="247"/>
        <end position="263"/>
    </location>
</feature>
<feature type="compositionally biased region" description="Polar residues" evidence="2">
    <location>
        <begin position="117"/>
        <end position="147"/>
    </location>
</feature>
<dbReference type="Proteomes" id="UP000590412">
    <property type="component" value="Unassembled WGS sequence"/>
</dbReference>
<feature type="coiled-coil region" evidence="1">
    <location>
        <begin position="622"/>
        <end position="664"/>
    </location>
</feature>
<feature type="transmembrane region" description="Helical" evidence="3">
    <location>
        <begin position="680"/>
        <end position="700"/>
    </location>
</feature>
<comment type="caution">
    <text evidence="4">The sequence shown here is derived from an EMBL/GenBank/DDBJ whole genome shotgun (WGS) entry which is preliminary data.</text>
</comment>
<evidence type="ECO:0000256" key="1">
    <source>
        <dbReference type="SAM" id="Coils"/>
    </source>
</evidence>
<feature type="compositionally biased region" description="Basic and acidic residues" evidence="2">
    <location>
        <begin position="351"/>
        <end position="412"/>
    </location>
</feature>
<keyword evidence="3" id="KW-0472">Membrane</keyword>
<feature type="region of interest" description="Disordered" evidence="2">
    <location>
        <begin position="1"/>
        <end position="92"/>
    </location>
</feature>
<name>A0A8X7NLP6_CANPA</name>
<dbReference type="AlphaFoldDB" id="A0A8X7NLP6"/>
<sequence>MSSNKEDINTSSQTEPESNLRLSQSNGTTPSQSQNCTNNDQHKDNESTKTNNGSTNVVTPTQPEQQSKDRRISTKFKDLNSSNGTAPVIDTSSIKSYYPIINNSWQQTQSSSSPSQKYATQRLNQESQKSPTGFPMSNKNRSDSSIKTPRYSHHKRKSTSSSASSITTPPTLSKSSDNLRMLLDRDRITPPVLSRDDGGGSTGYFNLDRNKWKGHSTTSGKSDRSKQSVVGDTPGLLNSPWFRDLKSNNNGNSNGNGSGYSANVSTQSLHAHKMEHSRKEQKNRLVDQFLSSSKKVPPSPGSEMNGSRYFNEDLLPSSLSNSHVNLSALTPLKPVKGATRGGGSGGGGSSDWKKSPDDLNQDKETMEQVSKEAQRQQLLDREVNLDEKQMRLEKQEEKLKDREKQIVDESPKIKPQQQLQPQQPQPQEQQEQQPQPLQQQKQSDLVLNNNNTNNNSINGNGVAFPAHASEDLVNNVLHNGGFRFEYDTRHVIENDKLVNYLINIDNVLEELEKRKHHNQKHNGHHRHNKHKVVGDDNNDDDQYEELIKILSTISEKVIIKTKAMIYAKTNPAKATIIQLDLVSQYLDMLYKTMHNLRQELINKLSQTRDNNNTIIGENLSKLNEIDANLNNLEATTNRYKDKIMQQKQLMKNEVNDKLNLLEEINRSIHVHNKNKRNKRIVRMNVVFAGLVVLVGIYLGVVRR</sequence>
<dbReference type="EMBL" id="JABWAB010000003">
    <property type="protein sequence ID" value="KAF6057107.1"/>
    <property type="molecule type" value="Genomic_DNA"/>
</dbReference>
<evidence type="ECO:0000313" key="5">
    <source>
        <dbReference type="Proteomes" id="UP000590412"/>
    </source>
</evidence>
<organism evidence="4 5">
    <name type="scientific">Candida parapsilosis</name>
    <name type="common">Yeast</name>
    <dbReference type="NCBI Taxonomy" id="5480"/>
    <lineage>
        <taxon>Eukaryota</taxon>
        <taxon>Fungi</taxon>
        <taxon>Dikarya</taxon>
        <taxon>Ascomycota</taxon>
        <taxon>Saccharomycotina</taxon>
        <taxon>Pichiomycetes</taxon>
        <taxon>Debaryomycetaceae</taxon>
        <taxon>Candida/Lodderomyces clade</taxon>
        <taxon>Candida</taxon>
    </lineage>
</organism>
<evidence type="ECO:0000256" key="3">
    <source>
        <dbReference type="SAM" id="Phobius"/>
    </source>
</evidence>
<protein>
    <submittedName>
        <fullName evidence="4">Uncharacterized protein</fullName>
    </submittedName>
</protein>
<keyword evidence="3" id="KW-0812">Transmembrane</keyword>
<feature type="region of interest" description="Disordered" evidence="2">
    <location>
        <begin position="289"/>
        <end position="309"/>
    </location>
</feature>
<feature type="compositionally biased region" description="Basic and acidic residues" evidence="2">
    <location>
        <begin position="66"/>
        <end position="78"/>
    </location>
</feature>
<keyword evidence="3" id="KW-1133">Transmembrane helix</keyword>
<feature type="compositionally biased region" description="Basic and acidic residues" evidence="2">
    <location>
        <begin position="182"/>
        <end position="198"/>
    </location>
</feature>
<feature type="compositionally biased region" description="Polar residues" evidence="2">
    <location>
        <begin position="9"/>
        <end position="39"/>
    </location>
</feature>
<accession>A0A8X7NLP6</accession>
<feature type="region of interest" description="Disordered" evidence="2">
    <location>
        <begin position="333"/>
        <end position="441"/>
    </location>
</feature>
<feature type="region of interest" description="Disordered" evidence="2">
    <location>
        <begin position="517"/>
        <end position="537"/>
    </location>
</feature>
<feature type="compositionally biased region" description="Low complexity" evidence="2">
    <location>
        <begin position="414"/>
        <end position="441"/>
    </location>
</feature>
<evidence type="ECO:0000313" key="4">
    <source>
        <dbReference type="EMBL" id="KAF6057107.1"/>
    </source>
</evidence>
<feature type="region of interest" description="Disordered" evidence="2">
    <location>
        <begin position="105"/>
        <end position="263"/>
    </location>
</feature>
<keyword evidence="1" id="KW-0175">Coiled coil</keyword>
<evidence type="ECO:0000256" key="2">
    <source>
        <dbReference type="SAM" id="MobiDB-lite"/>
    </source>
</evidence>
<feature type="compositionally biased region" description="Low complexity" evidence="2">
    <location>
        <begin position="159"/>
        <end position="173"/>
    </location>
</feature>
<feature type="compositionally biased region" description="Gly residues" evidence="2">
    <location>
        <begin position="339"/>
        <end position="349"/>
    </location>
</feature>
<gene>
    <name evidence="4" type="ORF">FOB60_001662</name>
</gene>
<feature type="compositionally biased region" description="Basic residues" evidence="2">
    <location>
        <begin position="517"/>
        <end position="531"/>
    </location>
</feature>
<feature type="compositionally biased region" description="Polar residues" evidence="2">
    <location>
        <begin position="79"/>
        <end position="92"/>
    </location>
</feature>
<feature type="compositionally biased region" description="Low complexity" evidence="2">
    <location>
        <begin position="105"/>
        <end position="116"/>
    </location>
</feature>